<dbReference type="InterPro" id="IPR007197">
    <property type="entry name" value="rSAM"/>
</dbReference>
<dbReference type="GO" id="GO:0003824">
    <property type="term" value="F:catalytic activity"/>
    <property type="evidence" value="ECO:0007669"/>
    <property type="project" value="InterPro"/>
</dbReference>
<organism evidence="6 7">
    <name type="scientific">Desulfoscipio geothermicus DSM 3669</name>
    <dbReference type="NCBI Taxonomy" id="1121426"/>
    <lineage>
        <taxon>Bacteria</taxon>
        <taxon>Bacillati</taxon>
        <taxon>Bacillota</taxon>
        <taxon>Clostridia</taxon>
        <taxon>Eubacteriales</taxon>
        <taxon>Desulfallaceae</taxon>
        <taxon>Desulfoscipio</taxon>
    </lineage>
</organism>
<keyword evidence="7" id="KW-1185">Reference proteome</keyword>
<dbReference type="GO" id="GO:0051536">
    <property type="term" value="F:iron-sulfur cluster binding"/>
    <property type="evidence" value="ECO:0007669"/>
    <property type="project" value="UniProtKB-KW"/>
</dbReference>
<evidence type="ECO:0000256" key="1">
    <source>
        <dbReference type="ARBA" id="ARBA00022691"/>
    </source>
</evidence>
<evidence type="ECO:0000313" key="7">
    <source>
        <dbReference type="Proteomes" id="UP000199584"/>
    </source>
</evidence>
<dbReference type="EMBL" id="FOYM01000040">
    <property type="protein sequence ID" value="SFR16438.1"/>
    <property type="molecule type" value="Genomic_DNA"/>
</dbReference>
<gene>
    <name evidence="6" type="ORF">SAMN05660706_14012</name>
</gene>
<keyword evidence="1" id="KW-0949">S-adenosyl-L-methionine</keyword>
<proteinExistence type="predicted"/>
<evidence type="ECO:0000256" key="3">
    <source>
        <dbReference type="ARBA" id="ARBA00023004"/>
    </source>
</evidence>
<dbReference type="InterPro" id="IPR013785">
    <property type="entry name" value="Aldolase_TIM"/>
</dbReference>
<dbReference type="AlphaFoldDB" id="A0A1I6EFY1"/>
<dbReference type="InterPro" id="IPR058240">
    <property type="entry name" value="rSAM_sf"/>
</dbReference>
<dbReference type="Proteomes" id="UP000199584">
    <property type="component" value="Unassembled WGS sequence"/>
</dbReference>
<dbReference type="Pfam" id="PF04055">
    <property type="entry name" value="Radical_SAM"/>
    <property type="match status" value="1"/>
</dbReference>
<name>A0A1I6EFY1_9FIRM</name>
<evidence type="ECO:0000256" key="4">
    <source>
        <dbReference type="ARBA" id="ARBA00023014"/>
    </source>
</evidence>
<reference evidence="7" key="1">
    <citation type="submission" date="2016-10" db="EMBL/GenBank/DDBJ databases">
        <authorList>
            <person name="Varghese N."/>
            <person name="Submissions S."/>
        </authorList>
    </citation>
    <scope>NUCLEOTIDE SEQUENCE [LARGE SCALE GENOMIC DNA]</scope>
    <source>
        <strain evidence="7">DSM 3669</strain>
    </source>
</reference>
<dbReference type="GO" id="GO:0046872">
    <property type="term" value="F:metal ion binding"/>
    <property type="evidence" value="ECO:0007669"/>
    <property type="project" value="UniProtKB-KW"/>
</dbReference>
<dbReference type="PROSITE" id="PS51918">
    <property type="entry name" value="RADICAL_SAM"/>
    <property type="match status" value="1"/>
</dbReference>
<dbReference type="CDD" id="cd01335">
    <property type="entry name" value="Radical_SAM"/>
    <property type="match status" value="1"/>
</dbReference>
<dbReference type="Gene3D" id="3.20.20.70">
    <property type="entry name" value="Aldolase class I"/>
    <property type="match status" value="1"/>
</dbReference>
<dbReference type="SFLD" id="SFLDS00029">
    <property type="entry name" value="Radical_SAM"/>
    <property type="match status" value="1"/>
</dbReference>
<keyword evidence="3" id="KW-0408">Iron</keyword>
<dbReference type="OrthoDB" id="5405220at2"/>
<accession>A0A1I6EFY1</accession>
<evidence type="ECO:0000313" key="6">
    <source>
        <dbReference type="EMBL" id="SFR16438.1"/>
    </source>
</evidence>
<evidence type="ECO:0000256" key="2">
    <source>
        <dbReference type="ARBA" id="ARBA00022723"/>
    </source>
</evidence>
<dbReference type="STRING" id="39060.SAMN05660706_14012"/>
<feature type="domain" description="Radical SAM core" evidence="5">
    <location>
        <begin position="55"/>
        <end position="267"/>
    </location>
</feature>
<dbReference type="SUPFAM" id="SSF102114">
    <property type="entry name" value="Radical SAM enzymes"/>
    <property type="match status" value="1"/>
</dbReference>
<keyword evidence="4" id="KW-0411">Iron-sulfur</keyword>
<keyword evidence="2" id="KW-0479">Metal-binding</keyword>
<evidence type="ECO:0000259" key="5">
    <source>
        <dbReference type="PROSITE" id="PS51918"/>
    </source>
</evidence>
<protein>
    <submittedName>
        <fullName evidence="6">Biotin synthase</fullName>
    </submittedName>
</protein>
<sequence>MELDTNIKEIVDRALNGKEITVPEIKELFTVPAVSEESYFIQYASRKMSEVTLEGKAEVHAQVGINVGPCPKNCQFCSFAATNRVFKHFKVLTPEEIIKRCQRFEQDGANAIYLMATANFKFEEFINIAKQVKPALKPETVFIANVGDFDEAGALALKEAGFTGVYHAIRLGEGTVTDIDPKERLKTVRAAKKAGLLVGTCVEPVGPEHALEELVEKTRLAREMAPVFGGAARRISIPGTELAKKGMVSEAGMAHILAVVRLAMGYRVPGNCTHEPNGIGAMAGASLLWAENGSNPRDTDEKTETNRGYSVKKCREILSEAGWDILDGPSQIFKPQCR</sequence>